<dbReference type="PANTHER" id="PTHR13447:SF2">
    <property type="entry name" value="SMALL RIBOSOMAL SUBUNIT PROTEIN BS1M"/>
    <property type="match status" value="1"/>
</dbReference>
<dbReference type="GO" id="GO:0005763">
    <property type="term" value="C:mitochondrial small ribosomal subunit"/>
    <property type="evidence" value="ECO:0007669"/>
    <property type="project" value="TreeGrafter"/>
</dbReference>
<organism evidence="2 3">
    <name type="scientific">Schistosoma margrebowiei</name>
    <dbReference type="NCBI Taxonomy" id="48269"/>
    <lineage>
        <taxon>Eukaryota</taxon>
        <taxon>Metazoa</taxon>
        <taxon>Spiralia</taxon>
        <taxon>Lophotrochozoa</taxon>
        <taxon>Platyhelminthes</taxon>
        <taxon>Trematoda</taxon>
        <taxon>Digenea</taxon>
        <taxon>Strigeidida</taxon>
        <taxon>Schistosomatoidea</taxon>
        <taxon>Schistosomatidae</taxon>
        <taxon>Schistosoma</taxon>
    </lineage>
</organism>
<sequence length="294" mass="33663">MYSVIFLNTDYFCTDLCYFLVMSSRTYVLSRLIKCLRYKSLISCQRYSCSSANLSNQDPASDPDKLTEFLNKAERSTTEDKDFSDNSQNSVFKTNDDSKSDVGPSSISNFQENSSKKDEFEEKRAVSSFSFVPWTMSLFLKEMDISKLLSERSKSSEKSFHTLLRYSPFIQLGDFRSRELIGVVIDNVDDTDLYIDFGGKFHCVCHQPANQFYPRGSLVRIRLKNPELTDKFMVNTKGVSIFEADAVLLGPYKGRLVRTIPEEEKMVTTSADGVKKQRPSTDEDSVALEHWRLK</sequence>
<evidence type="ECO:0000313" key="4">
    <source>
        <dbReference type="WBParaSite" id="SMRG1_52060.3"/>
    </source>
</evidence>
<dbReference type="InterPro" id="IPR019375">
    <property type="entry name" value="Ribosomal_bS1m"/>
</dbReference>
<dbReference type="Pfam" id="PF10246">
    <property type="entry name" value="MRP-S35"/>
    <property type="match status" value="1"/>
</dbReference>
<feature type="region of interest" description="Disordered" evidence="1">
    <location>
        <begin position="74"/>
        <end position="115"/>
    </location>
</feature>
<proteinExistence type="predicted"/>
<reference evidence="3 4" key="1">
    <citation type="submission" date="2023-11" db="UniProtKB">
        <authorList>
            <consortium name="WormBaseParasite"/>
        </authorList>
    </citation>
    <scope>IDENTIFICATION</scope>
</reference>
<feature type="compositionally biased region" description="Basic and acidic residues" evidence="1">
    <location>
        <begin position="273"/>
        <end position="286"/>
    </location>
</feature>
<feature type="region of interest" description="Disordered" evidence="1">
    <location>
        <begin position="267"/>
        <end position="286"/>
    </location>
</feature>
<dbReference type="AlphaFoldDB" id="A0AA84ZX50"/>
<evidence type="ECO:0000256" key="1">
    <source>
        <dbReference type="SAM" id="MobiDB-lite"/>
    </source>
</evidence>
<accession>A0AA84ZX50</accession>
<protein>
    <submittedName>
        <fullName evidence="3 4">Uncharacterized protein</fullName>
    </submittedName>
</protein>
<dbReference type="Proteomes" id="UP000050790">
    <property type="component" value="Unassembled WGS sequence"/>
</dbReference>
<feature type="compositionally biased region" description="Polar residues" evidence="1">
    <location>
        <begin position="103"/>
        <end position="113"/>
    </location>
</feature>
<dbReference type="PANTHER" id="PTHR13447">
    <property type="entry name" value="MITOCHONDRIAL 28S RIBOSOMAL PROTEIN S28"/>
    <property type="match status" value="1"/>
</dbReference>
<evidence type="ECO:0000313" key="3">
    <source>
        <dbReference type="WBParaSite" id="SMRG1_52060.2"/>
    </source>
</evidence>
<evidence type="ECO:0000313" key="2">
    <source>
        <dbReference type="Proteomes" id="UP000050790"/>
    </source>
</evidence>
<feature type="compositionally biased region" description="Basic and acidic residues" evidence="1">
    <location>
        <begin position="74"/>
        <end position="84"/>
    </location>
</feature>
<name>A0AA84ZX50_9TREM</name>
<dbReference type="WBParaSite" id="SMRG1_52060.2">
    <property type="protein sequence ID" value="SMRG1_52060.2"/>
    <property type="gene ID" value="SMRG1_52060"/>
</dbReference>
<dbReference type="WBParaSite" id="SMRG1_52060.3">
    <property type="protein sequence ID" value="SMRG1_52060.3"/>
    <property type="gene ID" value="SMRG1_52060"/>
</dbReference>